<dbReference type="SUPFAM" id="SSF63520">
    <property type="entry name" value="PTS-regulatory domain, PRD"/>
    <property type="match status" value="2"/>
</dbReference>
<dbReference type="SUPFAM" id="SSF52540">
    <property type="entry name" value="P-loop containing nucleoside triphosphate hydrolases"/>
    <property type="match status" value="1"/>
</dbReference>
<proteinExistence type="predicted"/>
<dbReference type="Pfam" id="PF00874">
    <property type="entry name" value="PRD"/>
    <property type="match status" value="2"/>
</dbReference>
<evidence type="ECO:0000256" key="5">
    <source>
        <dbReference type="ARBA" id="ARBA00023125"/>
    </source>
</evidence>
<evidence type="ECO:0000256" key="4">
    <source>
        <dbReference type="ARBA" id="ARBA00022840"/>
    </source>
</evidence>
<dbReference type="GO" id="GO:0016020">
    <property type="term" value="C:membrane"/>
    <property type="evidence" value="ECO:0007669"/>
    <property type="project" value="InterPro"/>
</dbReference>
<dbReference type="InterPro" id="IPR033887">
    <property type="entry name" value="PTS_IIA_man"/>
</dbReference>
<dbReference type="InterPro" id="IPR036390">
    <property type="entry name" value="WH_DNA-bd_sf"/>
</dbReference>
<evidence type="ECO:0000259" key="7">
    <source>
        <dbReference type="PROSITE" id="PS51096"/>
    </source>
</evidence>
<dbReference type="InterPro" id="IPR036388">
    <property type="entry name" value="WH-like_DNA-bd_sf"/>
</dbReference>
<dbReference type="PANTHER" id="PTHR32071:SF90">
    <property type="entry name" value="TRANSCRIPTIONAL REGULATORY PROTEIN LEVR"/>
    <property type="match status" value="1"/>
</dbReference>
<dbReference type="PROSITE" id="PS51372">
    <property type="entry name" value="PRD_2"/>
    <property type="match status" value="2"/>
</dbReference>
<name>A0A5D6VXH5_9FIRM</name>
<evidence type="ECO:0000313" key="10">
    <source>
        <dbReference type="Proteomes" id="UP000323646"/>
    </source>
</evidence>
<dbReference type="InterPro" id="IPR004701">
    <property type="entry name" value="PTS_EIIA_man-typ"/>
</dbReference>
<dbReference type="InterPro" id="IPR011608">
    <property type="entry name" value="PRD"/>
</dbReference>
<dbReference type="GO" id="GO:0003677">
    <property type="term" value="F:DNA binding"/>
    <property type="evidence" value="ECO:0007669"/>
    <property type="project" value="UniProtKB-KW"/>
</dbReference>
<evidence type="ECO:0000256" key="1">
    <source>
        <dbReference type="ARBA" id="ARBA00022679"/>
    </source>
</evidence>
<evidence type="ECO:0000259" key="6">
    <source>
        <dbReference type="PROSITE" id="PS50045"/>
    </source>
</evidence>
<comment type="caution">
    <text evidence="9">The sequence shown here is derived from an EMBL/GenBank/DDBJ whole genome shotgun (WGS) entry which is preliminary data.</text>
</comment>
<keyword evidence="3" id="KW-0418">Kinase</keyword>
<keyword evidence="5" id="KW-0238">DNA-binding</keyword>
<dbReference type="GO" id="GO:0016301">
    <property type="term" value="F:kinase activity"/>
    <property type="evidence" value="ECO:0007669"/>
    <property type="project" value="UniProtKB-KW"/>
</dbReference>
<dbReference type="GO" id="GO:0005524">
    <property type="term" value="F:ATP binding"/>
    <property type="evidence" value="ECO:0007669"/>
    <property type="project" value="UniProtKB-KW"/>
</dbReference>
<reference evidence="9 10" key="1">
    <citation type="submission" date="2019-08" db="EMBL/GenBank/DDBJ databases">
        <title>Selenomonas sp. mPRGC5 and Selenomonas sp. mPRGC8 isolated from ruminal fluid of dairy goat (Capra hircus).</title>
        <authorList>
            <person name="Poothong S."/>
            <person name="Nuengjamnong C."/>
            <person name="Tanasupawat S."/>
        </authorList>
    </citation>
    <scope>NUCLEOTIDE SEQUENCE [LARGE SCALE GENOMIC DNA]</scope>
    <source>
        <strain evidence="10">mPRGC5</strain>
    </source>
</reference>
<dbReference type="GO" id="GO:0006355">
    <property type="term" value="P:regulation of DNA-templated transcription"/>
    <property type="evidence" value="ECO:0007669"/>
    <property type="project" value="InterPro"/>
</dbReference>
<dbReference type="InterPro" id="IPR027417">
    <property type="entry name" value="P-loop_NTPase"/>
</dbReference>
<dbReference type="CDD" id="cd00006">
    <property type="entry name" value="PTS_IIA_man"/>
    <property type="match status" value="1"/>
</dbReference>
<feature type="domain" description="Sigma-54 factor interaction" evidence="6">
    <location>
        <begin position="112"/>
        <end position="346"/>
    </location>
</feature>
<keyword evidence="10" id="KW-1185">Reference proteome</keyword>
<evidence type="ECO:0000313" key="9">
    <source>
        <dbReference type="EMBL" id="TYZ20943.1"/>
    </source>
</evidence>
<dbReference type="Gene3D" id="3.40.50.510">
    <property type="entry name" value="Phosphotransferase system, mannose-type IIA component"/>
    <property type="match status" value="1"/>
</dbReference>
<dbReference type="InterPro" id="IPR003593">
    <property type="entry name" value="AAA+_ATPase"/>
</dbReference>
<dbReference type="Gene3D" id="3.40.50.300">
    <property type="entry name" value="P-loop containing nucleotide triphosphate hydrolases"/>
    <property type="match status" value="1"/>
</dbReference>
<feature type="domain" description="PTS EIIA type-4" evidence="7">
    <location>
        <begin position="578"/>
        <end position="721"/>
    </location>
</feature>
<dbReference type="Gene3D" id="1.10.10.10">
    <property type="entry name" value="Winged helix-like DNA-binding domain superfamily/Winged helix DNA-binding domain"/>
    <property type="match status" value="1"/>
</dbReference>
<dbReference type="CDD" id="cd00009">
    <property type="entry name" value="AAA"/>
    <property type="match status" value="1"/>
</dbReference>
<dbReference type="PROSITE" id="PS50045">
    <property type="entry name" value="SIGMA54_INTERACT_4"/>
    <property type="match status" value="1"/>
</dbReference>
<dbReference type="InterPro" id="IPR036662">
    <property type="entry name" value="PTS_EIIA_man-typ_sf"/>
</dbReference>
<dbReference type="AlphaFoldDB" id="A0A5D6VXH5"/>
<accession>A0A5D6VXH5</accession>
<dbReference type="InterPro" id="IPR002078">
    <property type="entry name" value="Sigma_54_int"/>
</dbReference>
<keyword evidence="2" id="KW-0547">Nucleotide-binding</keyword>
<feature type="domain" description="PRD" evidence="8">
    <location>
        <begin position="839"/>
        <end position="932"/>
    </location>
</feature>
<dbReference type="SUPFAM" id="SSF46785">
    <property type="entry name" value="Winged helix' DNA-binding domain"/>
    <property type="match status" value="1"/>
</dbReference>
<organism evidence="9 10">
    <name type="scientific">Selenomonas ruminis</name>
    <dbReference type="NCBI Taxonomy" id="2593411"/>
    <lineage>
        <taxon>Bacteria</taxon>
        <taxon>Bacillati</taxon>
        <taxon>Bacillota</taxon>
        <taxon>Negativicutes</taxon>
        <taxon>Selenomonadales</taxon>
        <taxon>Selenomonadaceae</taxon>
        <taxon>Selenomonas</taxon>
    </lineage>
</organism>
<dbReference type="GO" id="GO:0009401">
    <property type="term" value="P:phosphoenolpyruvate-dependent sugar phosphotransferase system"/>
    <property type="evidence" value="ECO:0007669"/>
    <property type="project" value="InterPro"/>
</dbReference>
<keyword evidence="1" id="KW-0808">Transferase</keyword>
<evidence type="ECO:0000256" key="2">
    <source>
        <dbReference type="ARBA" id="ARBA00022741"/>
    </source>
</evidence>
<dbReference type="EMBL" id="VTOY01000011">
    <property type="protein sequence ID" value="TYZ20943.1"/>
    <property type="molecule type" value="Genomic_DNA"/>
</dbReference>
<gene>
    <name evidence="9" type="ORF">FZ040_11030</name>
</gene>
<evidence type="ECO:0000256" key="3">
    <source>
        <dbReference type="ARBA" id="ARBA00022777"/>
    </source>
</evidence>
<sequence length="932" mass="104172">MKRSERIYHYIQEKSAAYTKEQLKGQVGMDAQEIAGALDILRNNVSKELNELHRQGKIVKFSGRPVRYFDRETLEGLLETDFGTGSCQFQDIEECRKLSGVEEEEINPFEHLIGAERSLKRQVEQAKAAILYPPDGLHTLIVGQTGVGKTLFAHMMFAYGKAMHRFADDAPFVTFNCADYYNNPQLLISHVFGHIKGAFTGADTAKAGLVEEADGGVLFLDEIHRLPPEGQEMIFYFMDTGTFNRLGETTRSRRAKVLIIGATTEDPNSALTRTFVRRIPNIITIRPLAERTLEEKLDILKLLFMDEAQRVKKPVRISVESVKALIGSIGSGNVGQLKSNIKLLCAQAFLNGIDNPNYIEVDFKMLPPNVKDGLLTLSANRQALTELTKYVSEPLVVSPPGGNFQMEGAGGNEGGFNLYQVVEDKVALLKGEGISDELIKQIVATDVNVYVKDLYNKKHSVNMTTRERLLKIVDEALVDFSEQVSLYVQKRMNRSYRDRFLYAFSLHLSAFLKRVKSKESIPYTEIEGAVPQDSQCVQVAGEIGEMIEKHYHLKVPRNEIEYIALLLESSDDDGLDEKVTILVATHGKSTASSMVDVAQKLFSSTDINIIAVDMPLEIKPQEIFDKTAAMLRTMNCAKGVLILADMGSLCNIGSMLSEKLKIPIRTLDMVSTPLILEAMRKVDIAGMDLDSIYESLRNFKGYEAVDSADASQHNENSQEAIVTICSTGQGAALKLKALVEDILRHAGRAVEVIPIGLVHMEERIEEISQAYRIVAAVGMKKPQAKIPFIPLEQLIDGTGEQLLSELVLDRKIDMVPKKRGSMVVQKLCEESLQKFLTYLNPAKVMGGLLEFDRLLEKELGKKLSNPVRIRLLVHCGCALERIVTRSALVYKGDKDEVDTQKLQALKKAARVFDETLKLRFDEDEFYFMANMI</sequence>
<dbReference type="OrthoDB" id="1632886at2"/>
<dbReference type="Proteomes" id="UP000323646">
    <property type="component" value="Unassembled WGS sequence"/>
</dbReference>
<dbReference type="Pfam" id="PF00158">
    <property type="entry name" value="Sigma54_activat"/>
    <property type="match status" value="1"/>
</dbReference>
<dbReference type="PROSITE" id="PS51096">
    <property type="entry name" value="PTS_EIIA_TYPE_4"/>
    <property type="match status" value="1"/>
</dbReference>
<protein>
    <submittedName>
        <fullName evidence="9">PRD domain-containing protein</fullName>
    </submittedName>
</protein>
<keyword evidence="4" id="KW-0067">ATP-binding</keyword>
<dbReference type="SUPFAM" id="SSF53062">
    <property type="entry name" value="PTS system fructose IIA component-like"/>
    <property type="match status" value="1"/>
</dbReference>
<evidence type="ECO:0000259" key="8">
    <source>
        <dbReference type="PROSITE" id="PS51372"/>
    </source>
</evidence>
<dbReference type="SMART" id="SM00382">
    <property type="entry name" value="AAA"/>
    <property type="match status" value="1"/>
</dbReference>
<feature type="domain" description="PRD" evidence="8">
    <location>
        <begin position="472"/>
        <end position="577"/>
    </location>
</feature>
<dbReference type="InterPro" id="IPR036634">
    <property type="entry name" value="PRD_sf"/>
</dbReference>
<dbReference type="PANTHER" id="PTHR32071">
    <property type="entry name" value="TRANSCRIPTIONAL REGULATORY PROTEIN"/>
    <property type="match status" value="1"/>
</dbReference>
<dbReference type="Pfam" id="PF03610">
    <property type="entry name" value="EIIA-man"/>
    <property type="match status" value="1"/>
</dbReference>
<dbReference type="RefSeq" id="WP_149172031.1">
    <property type="nucleotide sequence ID" value="NZ_VTOY01000011.1"/>
</dbReference>
<dbReference type="Gene3D" id="1.10.1790.10">
    <property type="entry name" value="PRD domain"/>
    <property type="match status" value="1"/>
</dbReference>